<keyword evidence="3" id="KW-1185">Reference proteome</keyword>
<keyword evidence="1" id="KW-1133">Transmembrane helix</keyword>
<protein>
    <submittedName>
        <fullName evidence="2">Uncharacterized protein</fullName>
    </submittedName>
</protein>
<sequence length="42" mass="4713">MVKPDVVETSLLGFTWLIIGAICSTVLIAIFLTAFTVFRRRI</sequence>
<keyword evidence="1" id="KW-0472">Membrane</keyword>
<organism evidence="2 3">
    <name type="scientific">Oesophagostomum dentatum</name>
    <name type="common">Nodular worm</name>
    <dbReference type="NCBI Taxonomy" id="61180"/>
    <lineage>
        <taxon>Eukaryota</taxon>
        <taxon>Metazoa</taxon>
        <taxon>Ecdysozoa</taxon>
        <taxon>Nematoda</taxon>
        <taxon>Chromadorea</taxon>
        <taxon>Rhabditida</taxon>
        <taxon>Rhabditina</taxon>
        <taxon>Rhabditomorpha</taxon>
        <taxon>Strongyloidea</taxon>
        <taxon>Strongylidae</taxon>
        <taxon>Oesophagostomum</taxon>
    </lineage>
</organism>
<evidence type="ECO:0000313" key="2">
    <source>
        <dbReference type="EMBL" id="KHJ90409.1"/>
    </source>
</evidence>
<keyword evidence="1" id="KW-0812">Transmembrane</keyword>
<feature type="transmembrane region" description="Helical" evidence="1">
    <location>
        <begin position="12"/>
        <end position="38"/>
    </location>
</feature>
<dbReference type="EMBL" id="KN553035">
    <property type="protein sequence ID" value="KHJ90409.1"/>
    <property type="molecule type" value="Genomic_DNA"/>
</dbReference>
<name>A0A0B1SZI7_OESDE</name>
<gene>
    <name evidence="2" type="ORF">OESDEN_09747</name>
</gene>
<reference evidence="2 3" key="1">
    <citation type="submission" date="2014-03" db="EMBL/GenBank/DDBJ databases">
        <title>Draft genome of the hookworm Oesophagostomum dentatum.</title>
        <authorList>
            <person name="Mitreva M."/>
        </authorList>
    </citation>
    <scope>NUCLEOTIDE SEQUENCE [LARGE SCALE GENOMIC DNA]</scope>
    <source>
        <strain evidence="2 3">OD-Hann</strain>
    </source>
</reference>
<accession>A0A0B1SZI7</accession>
<evidence type="ECO:0000313" key="3">
    <source>
        <dbReference type="Proteomes" id="UP000053660"/>
    </source>
</evidence>
<evidence type="ECO:0000256" key="1">
    <source>
        <dbReference type="SAM" id="Phobius"/>
    </source>
</evidence>
<dbReference type="Proteomes" id="UP000053660">
    <property type="component" value="Unassembled WGS sequence"/>
</dbReference>
<proteinExistence type="predicted"/>
<dbReference type="AlphaFoldDB" id="A0A0B1SZI7"/>